<keyword evidence="1" id="KW-0175">Coiled coil</keyword>
<proteinExistence type="predicted"/>
<evidence type="ECO:0000256" key="1">
    <source>
        <dbReference type="SAM" id="Coils"/>
    </source>
</evidence>
<reference evidence="3" key="1">
    <citation type="submission" date="2022-07" db="EMBL/GenBank/DDBJ databases">
        <title>Tahibacter sp., a new gammaproteobacterium isolated from the silt sample collected at pig farm.</title>
        <authorList>
            <person name="Chen H."/>
        </authorList>
    </citation>
    <scope>NUCLEOTIDE SEQUENCE</scope>
    <source>
        <strain evidence="3">P2K</strain>
    </source>
</reference>
<dbReference type="EMBL" id="JANFQO010000032">
    <property type="protein sequence ID" value="MCQ4167506.1"/>
    <property type="molecule type" value="Genomic_DNA"/>
</dbReference>
<dbReference type="Proteomes" id="UP001165498">
    <property type="component" value="Unassembled WGS sequence"/>
</dbReference>
<accession>A0ABT1QYZ6</accession>
<evidence type="ECO:0000256" key="2">
    <source>
        <dbReference type="SAM" id="SignalP"/>
    </source>
</evidence>
<comment type="caution">
    <text evidence="3">The sequence shown here is derived from an EMBL/GenBank/DDBJ whole genome shotgun (WGS) entry which is preliminary data.</text>
</comment>
<sequence length="121" mass="12168">MKATALILAAALALPGLAGAASRHDAELAMTAAAAALQAAERAGAAELAASDLGNARNGMAQAEGLANARDWTDSMLAAEKTRADANLAEARSRQARAEAATQEIEDALRALRVEVDSAGG</sequence>
<dbReference type="RefSeq" id="WP_255916691.1">
    <property type="nucleotide sequence ID" value="NZ_JANFQO010000032.1"/>
</dbReference>
<protein>
    <submittedName>
        <fullName evidence="3">DUF4398 domain-containing protein</fullName>
    </submittedName>
</protein>
<feature type="chain" id="PRO_5046702901" evidence="2">
    <location>
        <begin position="21"/>
        <end position="121"/>
    </location>
</feature>
<organism evidence="3 4">
    <name type="scientific">Tahibacter harae</name>
    <dbReference type="NCBI Taxonomy" id="2963937"/>
    <lineage>
        <taxon>Bacteria</taxon>
        <taxon>Pseudomonadati</taxon>
        <taxon>Pseudomonadota</taxon>
        <taxon>Gammaproteobacteria</taxon>
        <taxon>Lysobacterales</taxon>
        <taxon>Rhodanobacteraceae</taxon>
        <taxon>Tahibacter</taxon>
    </lineage>
</organism>
<evidence type="ECO:0000313" key="3">
    <source>
        <dbReference type="EMBL" id="MCQ4167506.1"/>
    </source>
</evidence>
<keyword evidence="4" id="KW-1185">Reference proteome</keyword>
<keyword evidence="2" id="KW-0732">Signal</keyword>
<feature type="coiled-coil region" evidence="1">
    <location>
        <begin position="79"/>
        <end position="115"/>
    </location>
</feature>
<evidence type="ECO:0000313" key="4">
    <source>
        <dbReference type="Proteomes" id="UP001165498"/>
    </source>
</evidence>
<gene>
    <name evidence="3" type="ORF">NM961_22565</name>
</gene>
<name>A0ABT1QYZ6_9GAMM</name>
<dbReference type="Gene3D" id="1.20.1270.390">
    <property type="match status" value="1"/>
</dbReference>
<feature type="signal peptide" evidence="2">
    <location>
        <begin position="1"/>
        <end position="20"/>
    </location>
</feature>